<dbReference type="PANTHER" id="PTHR32309">
    <property type="entry name" value="TYROSINE-PROTEIN KINASE"/>
    <property type="match status" value="1"/>
</dbReference>
<keyword evidence="13" id="KW-1185">Reference proteome</keyword>
<dbReference type="KEGG" id="abat:CFX1CAM_1091"/>
<organism evidence="12 13">
    <name type="scientific">Candidatus Brevifilum fermentans</name>
    <dbReference type="NCBI Taxonomy" id="1986204"/>
    <lineage>
        <taxon>Bacteria</taxon>
        <taxon>Bacillati</taxon>
        <taxon>Chloroflexota</taxon>
        <taxon>Anaerolineae</taxon>
        <taxon>Anaerolineales</taxon>
        <taxon>Anaerolineaceae</taxon>
        <taxon>Candidatus Brevifilum</taxon>
    </lineage>
</organism>
<dbReference type="GO" id="GO:0042802">
    <property type="term" value="F:identical protein binding"/>
    <property type="evidence" value="ECO:0007669"/>
    <property type="project" value="UniProtKB-ARBA"/>
</dbReference>
<evidence type="ECO:0000256" key="9">
    <source>
        <dbReference type="SAM" id="Coils"/>
    </source>
</evidence>
<dbReference type="GO" id="GO:0005524">
    <property type="term" value="F:ATP binding"/>
    <property type="evidence" value="ECO:0007669"/>
    <property type="project" value="UniProtKB-KW"/>
</dbReference>
<keyword evidence="4" id="KW-0547">Nucleotide-binding</keyword>
<evidence type="ECO:0000256" key="3">
    <source>
        <dbReference type="ARBA" id="ARBA00022679"/>
    </source>
</evidence>
<dbReference type="EMBL" id="LT859958">
    <property type="protein sequence ID" value="SMX54156.1"/>
    <property type="molecule type" value="Genomic_DNA"/>
</dbReference>
<evidence type="ECO:0000256" key="7">
    <source>
        <dbReference type="ARBA" id="ARBA00023137"/>
    </source>
</evidence>
<evidence type="ECO:0000256" key="1">
    <source>
        <dbReference type="ARBA" id="ARBA00007316"/>
    </source>
</evidence>
<dbReference type="SUPFAM" id="SSF52540">
    <property type="entry name" value="P-loop containing nucleoside triphosphate hydrolases"/>
    <property type="match status" value="1"/>
</dbReference>
<dbReference type="Proteomes" id="UP000195514">
    <property type="component" value="Chromosome I"/>
</dbReference>
<proteinExistence type="inferred from homology"/>
<keyword evidence="6" id="KW-0067">ATP-binding</keyword>
<keyword evidence="5" id="KW-0418">Kinase</keyword>
<comment type="similarity">
    <text evidence="1">Belongs to the CpsD/CapB family.</text>
</comment>
<dbReference type="EC" id="2.7.10.2" evidence="2"/>
<protein>
    <recommendedName>
        <fullName evidence="2">non-specific protein-tyrosine kinase</fullName>
        <ecNumber evidence="2">2.7.10.2</ecNumber>
    </recommendedName>
</protein>
<dbReference type="Pfam" id="PF13614">
    <property type="entry name" value="AAA_31"/>
    <property type="match status" value="1"/>
</dbReference>
<evidence type="ECO:0000313" key="12">
    <source>
        <dbReference type="EMBL" id="SMX54156.1"/>
    </source>
</evidence>
<dbReference type="GO" id="GO:0005886">
    <property type="term" value="C:plasma membrane"/>
    <property type="evidence" value="ECO:0007669"/>
    <property type="project" value="TreeGrafter"/>
</dbReference>
<evidence type="ECO:0000259" key="11">
    <source>
        <dbReference type="Pfam" id="PF13614"/>
    </source>
</evidence>
<dbReference type="RefSeq" id="WP_087862028.1">
    <property type="nucleotide sequence ID" value="NZ_LT859958.1"/>
</dbReference>
<keyword evidence="10" id="KW-0472">Membrane</keyword>
<evidence type="ECO:0000313" key="13">
    <source>
        <dbReference type="Proteomes" id="UP000195514"/>
    </source>
</evidence>
<dbReference type="CDD" id="cd05387">
    <property type="entry name" value="BY-kinase"/>
    <property type="match status" value="1"/>
</dbReference>
<dbReference type="InterPro" id="IPR050445">
    <property type="entry name" value="Bact_polysacc_biosynth/exp"/>
</dbReference>
<dbReference type="PANTHER" id="PTHR32309:SF13">
    <property type="entry name" value="FERRIC ENTEROBACTIN TRANSPORT PROTEIN FEPE"/>
    <property type="match status" value="1"/>
</dbReference>
<evidence type="ECO:0000256" key="6">
    <source>
        <dbReference type="ARBA" id="ARBA00022840"/>
    </source>
</evidence>
<dbReference type="InterPro" id="IPR005702">
    <property type="entry name" value="Wzc-like_C"/>
</dbReference>
<gene>
    <name evidence="12" type="ORF">CFX1CAM_1091</name>
</gene>
<evidence type="ECO:0000256" key="2">
    <source>
        <dbReference type="ARBA" id="ARBA00011903"/>
    </source>
</evidence>
<evidence type="ECO:0000256" key="8">
    <source>
        <dbReference type="ARBA" id="ARBA00051245"/>
    </source>
</evidence>
<dbReference type="AlphaFoldDB" id="A0A1Y6K3L6"/>
<evidence type="ECO:0000256" key="5">
    <source>
        <dbReference type="ARBA" id="ARBA00022777"/>
    </source>
</evidence>
<keyword evidence="10" id="KW-1133">Transmembrane helix</keyword>
<evidence type="ECO:0000256" key="10">
    <source>
        <dbReference type="SAM" id="Phobius"/>
    </source>
</evidence>
<keyword evidence="9" id="KW-0175">Coiled coil</keyword>
<keyword evidence="10" id="KW-0812">Transmembrane</keyword>
<dbReference type="InterPro" id="IPR027417">
    <property type="entry name" value="P-loop_NTPase"/>
</dbReference>
<name>A0A1Y6K3L6_9CHLR</name>
<sequence>MDFRQFVNIAKRWIWLALVGALVAGGLGYYISSQETPLFQASTRFVILRAATTGYDYYAYIDYQQQIQTYSELLTTDALLNQASEELGYSAQDVTASASQIADTQFMRLTVTHPDPVKAAEIANVLVKVLIDQNERLQSVRYEATERNMQQRADQALEQIEILQAQIDQLSTASVQEQLTQVESEINELQEQIFALETQIVELETKISEFNPLFATEEQKAQHEANRTRAAELEAEVKQLTPILALYQQIFTNLTVLGRVPDSSTNTSIEISQLQTNLNLYQQIYINSISSLENLNLTRAQNTPNVIQVEPARIPKKPISPKPMQDAALYASVGFLLMAGIAFLMEYLDDTIKTPEDVKQILGLPVIGLVADMETGRSKHKGQSKGVFVADQPRSPISEAFRSMRTSLEFYSVDQQLQMLIVTSSGPEEGKTTIASNLAVIIAGSNKKVLLLDADLRRPNVHQRLMIPNRVGLSDLIRGRLEINDVIQFSTEIPYLNLITSGSLPPNPAELLGTQKMLSILEDLRAKFDMIVIDTPPAIVTDAQILASKTDGVIYVIRPGKTRSLVARTPLEEFERLGANVIGVVMNRIPHNRGYYYGGFEYYSPNVYGSEKYYVDSHNDQPFIPIQDIETEPKK</sequence>
<reference evidence="13" key="1">
    <citation type="submission" date="2017-05" db="EMBL/GenBank/DDBJ databases">
        <authorList>
            <person name="Kirkegaard R."/>
            <person name="Mcilroy J S."/>
        </authorList>
    </citation>
    <scope>NUCLEOTIDE SEQUENCE [LARGE SCALE GENOMIC DNA]</scope>
</reference>
<keyword evidence="3" id="KW-0808">Transferase</keyword>
<feature type="domain" description="AAA" evidence="11">
    <location>
        <begin position="430"/>
        <end position="557"/>
    </location>
</feature>
<dbReference type="GO" id="GO:0004715">
    <property type="term" value="F:non-membrane spanning protein tyrosine kinase activity"/>
    <property type="evidence" value="ECO:0007669"/>
    <property type="project" value="UniProtKB-EC"/>
</dbReference>
<comment type="catalytic activity">
    <reaction evidence="8">
        <text>L-tyrosyl-[protein] + ATP = O-phospho-L-tyrosyl-[protein] + ADP + H(+)</text>
        <dbReference type="Rhea" id="RHEA:10596"/>
        <dbReference type="Rhea" id="RHEA-COMP:10136"/>
        <dbReference type="Rhea" id="RHEA-COMP:20101"/>
        <dbReference type="ChEBI" id="CHEBI:15378"/>
        <dbReference type="ChEBI" id="CHEBI:30616"/>
        <dbReference type="ChEBI" id="CHEBI:46858"/>
        <dbReference type="ChEBI" id="CHEBI:61978"/>
        <dbReference type="ChEBI" id="CHEBI:456216"/>
        <dbReference type="EC" id="2.7.10.2"/>
    </reaction>
</comment>
<dbReference type="FunFam" id="3.40.50.300:FF:000527">
    <property type="entry name" value="Tyrosine-protein kinase etk"/>
    <property type="match status" value="1"/>
</dbReference>
<accession>A0A1Y6K3L6</accession>
<feature type="coiled-coil region" evidence="9">
    <location>
        <begin position="146"/>
        <end position="236"/>
    </location>
</feature>
<feature type="transmembrane region" description="Helical" evidence="10">
    <location>
        <begin position="12"/>
        <end position="31"/>
    </location>
</feature>
<dbReference type="Gene3D" id="3.40.50.300">
    <property type="entry name" value="P-loop containing nucleotide triphosphate hydrolases"/>
    <property type="match status" value="1"/>
</dbReference>
<evidence type="ECO:0000256" key="4">
    <source>
        <dbReference type="ARBA" id="ARBA00022741"/>
    </source>
</evidence>
<dbReference type="Gene3D" id="1.10.287.1490">
    <property type="match status" value="1"/>
</dbReference>
<dbReference type="OrthoDB" id="9794577at2"/>
<keyword evidence="7" id="KW-0829">Tyrosine-protein kinase</keyword>
<dbReference type="InterPro" id="IPR025669">
    <property type="entry name" value="AAA_dom"/>
</dbReference>
<dbReference type="NCBIfam" id="TIGR01007">
    <property type="entry name" value="eps_fam"/>
    <property type="match status" value="1"/>
</dbReference>